<dbReference type="HOGENOM" id="CLU_1153289_0_0_1"/>
<dbReference type="EnsemblPlants" id="ORUFI11G09600.1">
    <property type="protein sequence ID" value="ORUFI11G09600.1"/>
    <property type="gene ID" value="ORUFI11G09600"/>
</dbReference>
<organism evidence="1 2">
    <name type="scientific">Oryza rufipogon</name>
    <name type="common">Brownbeard rice</name>
    <name type="synonym">Asian wild rice</name>
    <dbReference type="NCBI Taxonomy" id="4529"/>
    <lineage>
        <taxon>Eukaryota</taxon>
        <taxon>Viridiplantae</taxon>
        <taxon>Streptophyta</taxon>
        <taxon>Embryophyta</taxon>
        <taxon>Tracheophyta</taxon>
        <taxon>Spermatophyta</taxon>
        <taxon>Magnoliopsida</taxon>
        <taxon>Liliopsida</taxon>
        <taxon>Poales</taxon>
        <taxon>Poaceae</taxon>
        <taxon>BOP clade</taxon>
        <taxon>Oryzoideae</taxon>
        <taxon>Oryzeae</taxon>
        <taxon>Oryzinae</taxon>
        <taxon>Oryza</taxon>
    </lineage>
</organism>
<dbReference type="Proteomes" id="UP000008022">
    <property type="component" value="Unassembled WGS sequence"/>
</dbReference>
<keyword evidence="2" id="KW-1185">Reference proteome</keyword>
<evidence type="ECO:0000313" key="1">
    <source>
        <dbReference type="EnsemblPlants" id="ORUFI11G09600.1"/>
    </source>
</evidence>
<evidence type="ECO:0000313" key="2">
    <source>
        <dbReference type="Proteomes" id="UP000008022"/>
    </source>
</evidence>
<proteinExistence type="predicted"/>
<reference evidence="2" key="1">
    <citation type="submission" date="2013-06" db="EMBL/GenBank/DDBJ databases">
        <authorList>
            <person name="Zhao Q."/>
        </authorList>
    </citation>
    <scope>NUCLEOTIDE SEQUENCE</scope>
    <source>
        <strain evidence="2">cv. W1943</strain>
    </source>
</reference>
<protein>
    <submittedName>
        <fullName evidence="1">Uncharacterized protein</fullName>
    </submittedName>
</protein>
<dbReference type="AlphaFoldDB" id="A0A0E0R6Q6"/>
<sequence>MQLRSAWTKGRALNLKHRSKISAEEASCKASTAATSAASRMNNVTSPMLWRSDGSDSQEAPIVAGVVFLGGDLQLYHRRKKYCFTDSPFGPNVAGDPPCRLLIPLVPATEAGRAVAGLACCDDEDDDTAREEPALLVADEEEEEDSVVGVGANLTVAVVVLRSTSAPPLLRREDDDMLSEDDILLTSIAATVVVFVSGRLSAGFLGLSMDVEYGSIDADGIVTGDEMGGESQRGREYTYVR</sequence>
<name>A0A0E0R6Q6_ORYRU</name>
<reference evidence="1" key="2">
    <citation type="submission" date="2015-06" db="UniProtKB">
        <authorList>
            <consortium name="EnsemblPlants"/>
        </authorList>
    </citation>
    <scope>IDENTIFICATION</scope>
</reference>
<accession>A0A0E0R6Q6</accession>
<dbReference type="Gramene" id="ORUFI11G09600.1">
    <property type="protein sequence ID" value="ORUFI11G09600.1"/>
    <property type="gene ID" value="ORUFI11G09600"/>
</dbReference>